<evidence type="ECO:0000313" key="2">
    <source>
        <dbReference type="Proteomes" id="UP000236728"/>
    </source>
</evidence>
<sequence length="33" mass="3671">MYDAFLALSFAAMIFTPAIVAFHVSRNAESHLE</sequence>
<dbReference type="EMBL" id="FNVA01000002">
    <property type="protein sequence ID" value="SEG06719.1"/>
    <property type="molecule type" value="Genomic_DNA"/>
</dbReference>
<dbReference type="Proteomes" id="UP000236728">
    <property type="component" value="Unassembled WGS sequence"/>
</dbReference>
<protein>
    <submittedName>
        <fullName evidence="1">Uncharacterized protein</fullName>
    </submittedName>
</protein>
<organism evidence="1 2">
    <name type="scientific">Bryocella elongata</name>
    <dbReference type="NCBI Taxonomy" id="863522"/>
    <lineage>
        <taxon>Bacteria</taxon>
        <taxon>Pseudomonadati</taxon>
        <taxon>Acidobacteriota</taxon>
        <taxon>Terriglobia</taxon>
        <taxon>Terriglobales</taxon>
        <taxon>Acidobacteriaceae</taxon>
        <taxon>Bryocella</taxon>
    </lineage>
</organism>
<keyword evidence="2" id="KW-1185">Reference proteome</keyword>
<evidence type="ECO:0000313" key="1">
    <source>
        <dbReference type="EMBL" id="SEG06719.1"/>
    </source>
</evidence>
<dbReference type="AlphaFoldDB" id="A0A1H5X4G5"/>
<proteinExistence type="predicted"/>
<reference evidence="1 2" key="1">
    <citation type="submission" date="2016-10" db="EMBL/GenBank/DDBJ databases">
        <authorList>
            <person name="de Groot N.N."/>
        </authorList>
    </citation>
    <scope>NUCLEOTIDE SEQUENCE [LARGE SCALE GENOMIC DNA]</scope>
    <source>
        <strain evidence="1 2">DSM 22489</strain>
    </source>
</reference>
<gene>
    <name evidence="1" type="ORF">SAMN05421819_1874</name>
</gene>
<accession>A0A1H5X4G5</accession>
<name>A0A1H5X4G5_9BACT</name>